<protein>
    <submittedName>
        <fullName evidence="1">DUF1415 domain-containing protein</fullName>
    </submittedName>
</protein>
<dbReference type="InterPro" id="IPR009858">
    <property type="entry name" value="DUF1415"/>
</dbReference>
<comment type="caution">
    <text evidence="1">The sequence shown here is derived from an EMBL/GenBank/DDBJ whole genome shotgun (WGS) entry which is preliminary data.</text>
</comment>
<sequence>MNKYELAEKQTQQWLEDAIIGLNLCPFAHKPNKNKQIKIAVTPATTEEQLLEFILEEFQILDSKDPKELETTLVVFPDVLQDFMDYNFFLDWVDGLIKQQDYEGIYQVATFHPEYYFHGTQPEDAENLTNRSPYPTIHLIREESMEKVLKHYPNPEAIPDTNIARVESLTQEEKNKLFPYLFS</sequence>
<dbReference type="Proteomes" id="UP001139559">
    <property type="component" value="Unassembled WGS sequence"/>
</dbReference>
<organism evidence="1 2">
    <name type="scientific">Vibrio amylolyticus</name>
    <dbReference type="NCBI Taxonomy" id="2847292"/>
    <lineage>
        <taxon>Bacteria</taxon>
        <taxon>Pseudomonadati</taxon>
        <taxon>Pseudomonadota</taxon>
        <taxon>Gammaproteobacteria</taxon>
        <taxon>Vibrionales</taxon>
        <taxon>Vibrionaceae</taxon>
        <taxon>Vibrio</taxon>
    </lineage>
</organism>
<reference evidence="1" key="1">
    <citation type="submission" date="2021-11" db="EMBL/GenBank/DDBJ databases">
        <title>Vibrio ZSDE26 sp. nov. and Vibrio ZSDZ34 sp. nov., isolated from coastal seawater in Qingdao.</title>
        <authorList>
            <person name="Zhang P."/>
        </authorList>
    </citation>
    <scope>NUCLEOTIDE SEQUENCE</scope>
    <source>
        <strain evidence="1">ZSDE26</strain>
    </source>
</reference>
<gene>
    <name evidence="1" type="ORF">KP803_17805</name>
</gene>
<keyword evidence="2" id="KW-1185">Reference proteome</keyword>
<name>A0A9X1XT62_9VIBR</name>
<dbReference type="EMBL" id="JAJHVV010000012">
    <property type="protein sequence ID" value="MCK6265134.1"/>
    <property type="molecule type" value="Genomic_DNA"/>
</dbReference>
<evidence type="ECO:0000313" key="2">
    <source>
        <dbReference type="Proteomes" id="UP001139559"/>
    </source>
</evidence>
<proteinExistence type="predicted"/>
<dbReference type="Pfam" id="PF07209">
    <property type="entry name" value="DUF1415"/>
    <property type="match status" value="1"/>
</dbReference>
<evidence type="ECO:0000313" key="1">
    <source>
        <dbReference type="EMBL" id="MCK6265134.1"/>
    </source>
</evidence>
<dbReference type="RefSeq" id="WP_248010214.1">
    <property type="nucleotide sequence ID" value="NZ_JAJHVV010000012.1"/>
</dbReference>
<dbReference type="AlphaFoldDB" id="A0A9X1XT62"/>
<accession>A0A9X1XT62</accession>